<keyword evidence="13" id="KW-1185">Reference proteome</keyword>
<dbReference type="PRINTS" id="PR00171">
    <property type="entry name" value="SUGRTRNSPORT"/>
</dbReference>
<feature type="transmembrane region" description="Helical" evidence="10">
    <location>
        <begin position="326"/>
        <end position="348"/>
    </location>
</feature>
<evidence type="ECO:0000256" key="6">
    <source>
        <dbReference type="ARBA" id="ARBA00022989"/>
    </source>
</evidence>
<comment type="caution">
    <text evidence="12">The sequence shown here is derived from an EMBL/GenBank/DDBJ whole genome shotgun (WGS) entry which is preliminary data.</text>
</comment>
<sequence length="530" mass="56957">MAPARHGPTITMSAPAPKEIFNFRVYAISLVASMGAFIFGYDLAFIGTTITLKPFQRDFGLVGSSEGRENSFAANIVSLLQAGCFFGALAAAPLGDKLGRRPALMIAGVVFCVGSLMQTVSHGLESVMFVGRAIGGLGVGAASGLVPLYVAELAPPSIRGRLVGLYEVSVQTGTCIGFWICYGVSQNMPANASQWITPFAVQLIPGGLLIIGMFFVPESPRWLARTRSREVAVAGLAKLRNLPEDHPYLQEEITHVLDQIEEERRLEPGHGLKSQFKEMARPGHRNRIAIGVVMFIFMQMAGSNAINYYSPRIFKSIGLTGSTTGLYATGIYGIVRLIAVIIAMYFVVDKVGRTKMLIGGSVVMGFAMWFIGAYVKLSPTTTSSTAHLSAGGYAAAVFIYVFAVGFCFSYAGIPWIYCAEIFPLRIRGIGMAICTATHWLMNFVIARSVPYMISDIGYGTYFVFASFITLSIPFVWFFVPETKGLSLEEMDVLFGVGGVGGGDGMGGLDIEKAAAVDGFVAHIEVKSDAL</sequence>
<evidence type="ECO:0000256" key="1">
    <source>
        <dbReference type="ARBA" id="ARBA00004141"/>
    </source>
</evidence>
<proteinExistence type="inferred from homology"/>
<feature type="transmembrane region" description="Helical" evidence="10">
    <location>
        <begin position="288"/>
        <end position="306"/>
    </location>
</feature>
<feature type="transmembrane region" description="Helical" evidence="10">
    <location>
        <begin position="25"/>
        <end position="52"/>
    </location>
</feature>
<comment type="similarity">
    <text evidence="2 9">Belongs to the major facilitator superfamily. Sugar transporter (TC 2.A.1.1) family.</text>
</comment>
<evidence type="ECO:0000256" key="4">
    <source>
        <dbReference type="ARBA" id="ARBA00022692"/>
    </source>
</evidence>
<keyword evidence="5" id="KW-0672">Quinate metabolism</keyword>
<feature type="transmembrane region" description="Helical" evidence="10">
    <location>
        <begin position="103"/>
        <end position="121"/>
    </location>
</feature>
<keyword evidence="4 10" id="KW-0812">Transmembrane</keyword>
<feature type="transmembrane region" description="Helical" evidence="10">
    <location>
        <begin position="357"/>
        <end position="375"/>
    </location>
</feature>
<dbReference type="PANTHER" id="PTHR48022:SF34">
    <property type="entry name" value="MAJOR FACILITATOR SUPERFAMILY (MFS) PROFILE DOMAIN-CONTAINING PROTEIN-RELATED"/>
    <property type="match status" value="1"/>
</dbReference>
<dbReference type="Pfam" id="PF00083">
    <property type="entry name" value="Sugar_tr"/>
    <property type="match status" value="1"/>
</dbReference>
<feature type="transmembrane region" description="Helical" evidence="10">
    <location>
        <begin position="458"/>
        <end position="479"/>
    </location>
</feature>
<feature type="transmembrane region" description="Helical" evidence="10">
    <location>
        <begin position="72"/>
        <end position="91"/>
    </location>
</feature>
<evidence type="ECO:0000259" key="11">
    <source>
        <dbReference type="PROSITE" id="PS50850"/>
    </source>
</evidence>
<comment type="subcellular location">
    <subcellularLocation>
        <location evidence="1">Membrane</location>
        <topology evidence="1">Multi-pass membrane protein</topology>
    </subcellularLocation>
</comment>
<evidence type="ECO:0000256" key="7">
    <source>
        <dbReference type="ARBA" id="ARBA00023136"/>
    </source>
</evidence>
<dbReference type="PANTHER" id="PTHR48022">
    <property type="entry name" value="PLASTIDIC GLUCOSE TRANSPORTER 4"/>
    <property type="match status" value="1"/>
</dbReference>
<feature type="transmembrane region" description="Helical" evidence="10">
    <location>
        <begin position="395"/>
        <end position="417"/>
    </location>
</feature>
<feature type="transmembrane region" description="Helical" evidence="10">
    <location>
        <begin position="197"/>
        <end position="217"/>
    </location>
</feature>
<reference evidence="12 13" key="1">
    <citation type="journal article" date="2023" name="G3 (Bethesda)">
        <title>A chromosome-level genome assembly of Zasmidium syzygii isolated from banana leaves.</title>
        <authorList>
            <person name="van Westerhoven A.C."/>
            <person name="Mehrabi R."/>
            <person name="Talebi R."/>
            <person name="Steentjes M.B.F."/>
            <person name="Corcolon B."/>
            <person name="Chong P.A."/>
            <person name="Kema G.H.J."/>
            <person name="Seidl M.F."/>
        </authorList>
    </citation>
    <scope>NUCLEOTIDE SEQUENCE [LARGE SCALE GENOMIC DNA]</scope>
    <source>
        <strain evidence="12 13">P124</strain>
    </source>
</reference>
<feature type="transmembrane region" description="Helical" evidence="10">
    <location>
        <begin position="163"/>
        <end position="185"/>
    </location>
</feature>
<dbReference type="InterPro" id="IPR005829">
    <property type="entry name" value="Sugar_transporter_CS"/>
</dbReference>
<dbReference type="InterPro" id="IPR003663">
    <property type="entry name" value="Sugar/inositol_transpt"/>
</dbReference>
<evidence type="ECO:0000256" key="2">
    <source>
        <dbReference type="ARBA" id="ARBA00010992"/>
    </source>
</evidence>
<dbReference type="SUPFAM" id="SSF103473">
    <property type="entry name" value="MFS general substrate transporter"/>
    <property type="match status" value="1"/>
</dbReference>
<evidence type="ECO:0000313" key="12">
    <source>
        <dbReference type="EMBL" id="KAK4506533.1"/>
    </source>
</evidence>
<keyword evidence="6 10" id="KW-1133">Transmembrane helix</keyword>
<gene>
    <name evidence="12" type="ORF">PRZ48_000265</name>
</gene>
<evidence type="ECO:0000256" key="10">
    <source>
        <dbReference type="SAM" id="Phobius"/>
    </source>
</evidence>
<dbReference type="NCBIfam" id="TIGR00879">
    <property type="entry name" value="SP"/>
    <property type="match status" value="1"/>
</dbReference>
<evidence type="ECO:0000256" key="9">
    <source>
        <dbReference type="RuleBase" id="RU003346"/>
    </source>
</evidence>
<evidence type="ECO:0000256" key="8">
    <source>
        <dbReference type="ARBA" id="ARBA00043213"/>
    </source>
</evidence>
<accession>A0ABR0EZL3</accession>
<dbReference type="InterPro" id="IPR020846">
    <property type="entry name" value="MFS_dom"/>
</dbReference>
<keyword evidence="3 9" id="KW-0813">Transport</keyword>
<evidence type="ECO:0000256" key="3">
    <source>
        <dbReference type="ARBA" id="ARBA00022448"/>
    </source>
</evidence>
<name>A0ABR0EZL3_ZASCE</name>
<feature type="transmembrane region" description="Helical" evidence="10">
    <location>
        <begin position="133"/>
        <end position="151"/>
    </location>
</feature>
<dbReference type="EMBL" id="JAXOVC010000001">
    <property type="protein sequence ID" value="KAK4506533.1"/>
    <property type="molecule type" value="Genomic_DNA"/>
</dbReference>
<evidence type="ECO:0000256" key="5">
    <source>
        <dbReference type="ARBA" id="ARBA00022911"/>
    </source>
</evidence>
<dbReference type="InterPro" id="IPR005828">
    <property type="entry name" value="MFS_sugar_transport-like"/>
</dbReference>
<evidence type="ECO:0000313" key="13">
    <source>
        <dbReference type="Proteomes" id="UP001305779"/>
    </source>
</evidence>
<keyword evidence="7 10" id="KW-0472">Membrane</keyword>
<dbReference type="InterPro" id="IPR050360">
    <property type="entry name" value="MFS_Sugar_Transporters"/>
</dbReference>
<dbReference type="Proteomes" id="UP001305779">
    <property type="component" value="Unassembled WGS sequence"/>
</dbReference>
<feature type="domain" description="Major facilitator superfamily (MFS) profile" evidence="11">
    <location>
        <begin position="28"/>
        <end position="483"/>
    </location>
</feature>
<dbReference type="PROSITE" id="PS50850">
    <property type="entry name" value="MFS"/>
    <property type="match status" value="1"/>
</dbReference>
<protein>
    <recommendedName>
        <fullName evidence="8">Quinate transporter</fullName>
    </recommendedName>
</protein>
<dbReference type="Gene3D" id="1.20.1250.20">
    <property type="entry name" value="MFS general substrate transporter like domains"/>
    <property type="match status" value="1"/>
</dbReference>
<feature type="transmembrane region" description="Helical" evidence="10">
    <location>
        <begin position="429"/>
        <end position="446"/>
    </location>
</feature>
<dbReference type="PROSITE" id="PS00217">
    <property type="entry name" value="SUGAR_TRANSPORT_2"/>
    <property type="match status" value="1"/>
</dbReference>
<organism evidence="12 13">
    <name type="scientific">Zasmidium cellare</name>
    <name type="common">Wine cellar mold</name>
    <name type="synonym">Racodium cellare</name>
    <dbReference type="NCBI Taxonomy" id="395010"/>
    <lineage>
        <taxon>Eukaryota</taxon>
        <taxon>Fungi</taxon>
        <taxon>Dikarya</taxon>
        <taxon>Ascomycota</taxon>
        <taxon>Pezizomycotina</taxon>
        <taxon>Dothideomycetes</taxon>
        <taxon>Dothideomycetidae</taxon>
        <taxon>Mycosphaerellales</taxon>
        <taxon>Mycosphaerellaceae</taxon>
        <taxon>Zasmidium</taxon>
    </lineage>
</organism>
<dbReference type="InterPro" id="IPR036259">
    <property type="entry name" value="MFS_trans_sf"/>
</dbReference>